<dbReference type="InterPro" id="IPR036515">
    <property type="entry name" value="Transposase_17_sf"/>
</dbReference>
<dbReference type="SMART" id="SM01321">
    <property type="entry name" value="Y1_Tnp"/>
    <property type="match status" value="1"/>
</dbReference>
<reference evidence="2 3" key="1">
    <citation type="journal article" date="2016" name="Nat. Commun.">
        <title>Thousands of microbial genomes shed light on interconnected biogeochemical processes in an aquifer system.</title>
        <authorList>
            <person name="Anantharaman K."/>
            <person name="Brown C.T."/>
            <person name="Hug L.A."/>
            <person name="Sharon I."/>
            <person name="Castelle C.J."/>
            <person name="Probst A.J."/>
            <person name="Thomas B.C."/>
            <person name="Singh A."/>
            <person name="Wilkins M.J."/>
            <person name="Karaoz U."/>
            <person name="Brodie E.L."/>
            <person name="Williams K.H."/>
            <person name="Hubbard S.S."/>
            <person name="Banfield J.F."/>
        </authorList>
    </citation>
    <scope>NUCLEOTIDE SEQUENCE [LARGE SCALE GENOMIC DNA]</scope>
</reference>
<dbReference type="Gene3D" id="3.30.70.1290">
    <property type="entry name" value="Transposase IS200-like"/>
    <property type="match status" value="1"/>
</dbReference>
<gene>
    <name evidence="2" type="ORF">A3A38_01455</name>
</gene>
<dbReference type="AlphaFoldDB" id="A0A1F6EI87"/>
<evidence type="ECO:0000313" key="3">
    <source>
        <dbReference type="Proteomes" id="UP000177306"/>
    </source>
</evidence>
<evidence type="ECO:0000313" key="2">
    <source>
        <dbReference type="EMBL" id="OGG73338.1"/>
    </source>
</evidence>
<feature type="domain" description="Transposase IS200-like" evidence="1">
    <location>
        <begin position="9"/>
        <end position="87"/>
    </location>
</feature>
<dbReference type="SUPFAM" id="SSF143422">
    <property type="entry name" value="Transposase IS200-like"/>
    <property type="match status" value="1"/>
</dbReference>
<dbReference type="PANTHER" id="PTHR34322">
    <property type="entry name" value="TRANSPOSASE, Y1_TNP DOMAIN-CONTAINING"/>
    <property type="match status" value="1"/>
</dbReference>
<dbReference type="InterPro" id="IPR002686">
    <property type="entry name" value="Transposase_17"/>
</dbReference>
<protein>
    <recommendedName>
        <fullName evidence="1">Transposase IS200-like domain-containing protein</fullName>
    </recommendedName>
</protein>
<comment type="caution">
    <text evidence="2">The sequence shown here is derived from an EMBL/GenBank/DDBJ whole genome shotgun (WGS) entry which is preliminary data.</text>
</comment>
<dbReference type="GO" id="GO:0004803">
    <property type="term" value="F:transposase activity"/>
    <property type="evidence" value="ECO:0007669"/>
    <property type="project" value="InterPro"/>
</dbReference>
<dbReference type="Proteomes" id="UP000177306">
    <property type="component" value="Unassembled WGS sequence"/>
</dbReference>
<sequence>MILAETRGSPLVSIGAYCLMPNHFHLVLQEIIENGITAFMQKVGTAYTMYFNIKNERTGNLFLKPFRAKRITHDAYFKHIPNYVHLNPAELFEPAWKRGIVKDVHELERKLRTYGYSSFPDFSGADRAERAILDASTRELFEKNVDMSQLIEDATEYHNKMAL</sequence>
<name>A0A1F6EI87_9BACT</name>
<dbReference type="EMBL" id="MFLY01000003">
    <property type="protein sequence ID" value="OGG73338.1"/>
    <property type="molecule type" value="Genomic_DNA"/>
</dbReference>
<proteinExistence type="predicted"/>
<dbReference type="GO" id="GO:0003677">
    <property type="term" value="F:DNA binding"/>
    <property type="evidence" value="ECO:0007669"/>
    <property type="project" value="InterPro"/>
</dbReference>
<dbReference type="PANTHER" id="PTHR34322:SF2">
    <property type="entry name" value="TRANSPOSASE IS200-LIKE DOMAIN-CONTAINING PROTEIN"/>
    <property type="match status" value="1"/>
</dbReference>
<dbReference type="GO" id="GO:0006313">
    <property type="term" value="P:DNA transposition"/>
    <property type="evidence" value="ECO:0007669"/>
    <property type="project" value="InterPro"/>
</dbReference>
<evidence type="ECO:0000259" key="1">
    <source>
        <dbReference type="SMART" id="SM01321"/>
    </source>
</evidence>
<accession>A0A1F6EI87</accession>
<organism evidence="2 3">
    <name type="scientific">Candidatus Kaiserbacteria bacterium RIFCSPLOWO2_01_FULL_53_17</name>
    <dbReference type="NCBI Taxonomy" id="1798511"/>
    <lineage>
        <taxon>Bacteria</taxon>
        <taxon>Candidatus Kaiseribacteriota</taxon>
    </lineage>
</organism>